<keyword evidence="3" id="KW-1185">Reference proteome</keyword>
<dbReference type="RefSeq" id="WP_147456937.1">
    <property type="nucleotide sequence ID" value="NZ_RBKT01000001.1"/>
</dbReference>
<feature type="chain" id="PRO_5019745649" description="Peptidase inhibitor family I36" evidence="1">
    <location>
        <begin position="27"/>
        <end position="166"/>
    </location>
</feature>
<name>A0A495JEC8_9ACTN</name>
<gene>
    <name evidence="2" type="ORF">BDK92_1625</name>
</gene>
<dbReference type="OrthoDB" id="4250829at2"/>
<dbReference type="Proteomes" id="UP000277671">
    <property type="component" value="Unassembled WGS sequence"/>
</dbReference>
<keyword evidence="1" id="KW-0732">Signal</keyword>
<feature type="signal peptide" evidence="1">
    <location>
        <begin position="1"/>
        <end position="26"/>
    </location>
</feature>
<proteinExistence type="predicted"/>
<organism evidence="2 3">
    <name type="scientific">Micromonospora pisi</name>
    <dbReference type="NCBI Taxonomy" id="589240"/>
    <lineage>
        <taxon>Bacteria</taxon>
        <taxon>Bacillati</taxon>
        <taxon>Actinomycetota</taxon>
        <taxon>Actinomycetes</taxon>
        <taxon>Micromonosporales</taxon>
        <taxon>Micromonosporaceae</taxon>
        <taxon>Micromonospora</taxon>
    </lineage>
</organism>
<sequence>MKKIRMLLAVAGVGVAALLSAVPASAAPADATGAVPAASAVTTPRATQASDSCWLEVAEWNSGLLNAIDCEAWAWAEWRSDGSRPELFAIAANRTVWHVWPGGGGWQLMPGNKSADDIINGTRPDGTRAWWWSGSTRNISIWVSGGTGYWCTSDSGRGWSGTWRDC</sequence>
<evidence type="ECO:0008006" key="4">
    <source>
        <dbReference type="Google" id="ProtNLM"/>
    </source>
</evidence>
<dbReference type="EMBL" id="RBKT01000001">
    <property type="protein sequence ID" value="RKR87350.1"/>
    <property type="molecule type" value="Genomic_DNA"/>
</dbReference>
<accession>A0A495JEC8</accession>
<comment type="caution">
    <text evidence="2">The sequence shown here is derived from an EMBL/GenBank/DDBJ whole genome shotgun (WGS) entry which is preliminary data.</text>
</comment>
<evidence type="ECO:0000313" key="3">
    <source>
        <dbReference type="Proteomes" id="UP000277671"/>
    </source>
</evidence>
<evidence type="ECO:0000313" key="2">
    <source>
        <dbReference type="EMBL" id="RKR87350.1"/>
    </source>
</evidence>
<evidence type="ECO:0000256" key="1">
    <source>
        <dbReference type="SAM" id="SignalP"/>
    </source>
</evidence>
<protein>
    <recommendedName>
        <fullName evidence="4">Peptidase inhibitor family I36</fullName>
    </recommendedName>
</protein>
<dbReference type="AlphaFoldDB" id="A0A495JEC8"/>
<reference evidence="2 3" key="1">
    <citation type="submission" date="2018-10" db="EMBL/GenBank/DDBJ databases">
        <title>Sequencing the genomes of 1000 actinobacteria strains.</title>
        <authorList>
            <person name="Klenk H.-P."/>
        </authorList>
    </citation>
    <scope>NUCLEOTIDE SEQUENCE [LARGE SCALE GENOMIC DNA]</scope>
    <source>
        <strain evidence="2 3">DSM 45175</strain>
    </source>
</reference>